<keyword evidence="1" id="KW-0812">Transmembrane</keyword>
<dbReference type="RefSeq" id="WP_092734495.1">
    <property type="nucleotide sequence ID" value="NZ_FNPC01000010.1"/>
</dbReference>
<sequence>MSEHAVTTIAAGVFVGILGVLIKYVGVMELIAGYDPETVTDEEGLADFIGTNALYVAVLTIGVGILELRAATADSGWYWIVFILAVAAIAVRMIRGARRFEST</sequence>
<evidence type="ECO:0000313" key="2">
    <source>
        <dbReference type="EMBL" id="SDY80515.1"/>
    </source>
</evidence>
<dbReference type="OrthoDB" id="201708at2157"/>
<organism evidence="2 3">
    <name type="scientific">Halopenitus persicus</name>
    <dbReference type="NCBI Taxonomy" id="1048396"/>
    <lineage>
        <taxon>Archaea</taxon>
        <taxon>Methanobacteriati</taxon>
        <taxon>Methanobacteriota</taxon>
        <taxon>Stenosarchaea group</taxon>
        <taxon>Halobacteria</taxon>
        <taxon>Halobacteriales</taxon>
        <taxon>Haloferacaceae</taxon>
        <taxon>Halopenitus</taxon>
    </lineage>
</organism>
<keyword evidence="3" id="KW-1185">Reference proteome</keyword>
<evidence type="ECO:0000256" key="1">
    <source>
        <dbReference type="SAM" id="Phobius"/>
    </source>
</evidence>
<dbReference type="InterPro" id="IPR017259">
    <property type="entry name" value="UCP037672"/>
</dbReference>
<dbReference type="EMBL" id="FNPC01000010">
    <property type="protein sequence ID" value="SDY80515.1"/>
    <property type="molecule type" value="Genomic_DNA"/>
</dbReference>
<keyword evidence="1" id="KW-0472">Membrane</keyword>
<name>A0A1H3MWC4_9EURY</name>
<feature type="transmembrane region" description="Helical" evidence="1">
    <location>
        <begin position="6"/>
        <end position="25"/>
    </location>
</feature>
<evidence type="ECO:0000313" key="3">
    <source>
        <dbReference type="Proteomes" id="UP000199079"/>
    </source>
</evidence>
<feature type="transmembrane region" description="Helical" evidence="1">
    <location>
        <begin position="45"/>
        <end position="65"/>
    </location>
</feature>
<dbReference type="Pfam" id="PF12650">
    <property type="entry name" value="DUF3784"/>
    <property type="match status" value="1"/>
</dbReference>
<gene>
    <name evidence="2" type="ORF">SAMN05216564_110101</name>
</gene>
<feature type="transmembrane region" description="Helical" evidence="1">
    <location>
        <begin position="77"/>
        <end position="94"/>
    </location>
</feature>
<proteinExistence type="predicted"/>
<dbReference type="Proteomes" id="UP000199079">
    <property type="component" value="Unassembled WGS sequence"/>
</dbReference>
<protein>
    <recommendedName>
        <fullName evidence="4">DUF3784 domain-containing protein</fullName>
    </recommendedName>
</protein>
<accession>A0A1H3MWC4</accession>
<evidence type="ECO:0008006" key="4">
    <source>
        <dbReference type="Google" id="ProtNLM"/>
    </source>
</evidence>
<dbReference type="AlphaFoldDB" id="A0A1H3MWC4"/>
<reference evidence="3" key="1">
    <citation type="submission" date="2016-10" db="EMBL/GenBank/DDBJ databases">
        <authorList>
            <person name="Varghese N."/>
            <person name="Submissions S."/>
        </authorList>
    </citation>
    <scope>NUCLEOTIDE SEQUENCE [LARGE SCALE GENOMIC DNA]</scope>
    <source>
        <strain evidence="3">DC30,IBRC 10041,KCTC 4046</strain>
    </source>
</reference>
<keyword evidence="1" id="KW-1133">Transmembrane helix</keyword>